<dbReference type="PANTHER" id="PTHR13554">
    <property type="entry name" value="26S PROTEASOME NON-ATPASE REGULATORY SUBUNIT 5-RELATED"/>
    <property type="match status" value="1"/>
</dbReference>
<dbReference type="GO" id="GO:0016020">
    <property type="term" value="C:membrane"/>
    <property type="evidence" value="ECO:0007669"/>
    <property type="project" value="InterPro"/>
</dbReference>
<dbReference type="AlphaFoldDB" id="A0AAD3SB98"/>
<dbReference type="InterPro" id="IPR004131">
    <property type="entry name" value="PPase-energised_H-pump"/>
</dbReference>
<comment type="caution">
    <text evidence="10">The sequence shown here is derived from an EMBL/GenBank/DDBJ whole genome shotgun (WGS) entry which is preliminary data.</text>
</comment>
<reference evidence="10" key="1">
    <citation type="submission" date="2023-05" db="EMBL/GenBank/DDBJ databases">
        <title>Nepenthes gracilis genome sequencing.</title>
        <authorList>
            <person name="Fukushima K."/>
        </authorList>
    </citation>
    <scope>NUCLEOTIDE SEQUENCE</scope>
    <source>
        <strain evidence="10">SING2019-196</strain>
    </source>
</reference>
<sequence length="535" mass="58741">MRNSWEQAFLCEKFSKCALQTMSVLELLYEMTEVKHAVEFLSNTSMEPILRSRAMILCGRVLSKENIFMFISTIEGRLVPFETRDATECESALHQIGSPLQGATLLLPSTPDAPRCLVGAAFGRQSLGEQRLGKQTAALHALGNIAGENRSQNAILNGDAEENLYRLIYEVATQSSKLTLSDAIIALRLLEKTKITIAKPSKEKQEAVEFFPYIAKRFIANSSATKHFKQTGIEVLRHPSLFDFEKANESAKSAEKLKEIMKAAETLTDDHQFFLIVQLCYAKLLLVNTSRRGFISFGRHRPQAQPYYIGEGNGGKSDLTPGAIGSQIGVALPFQNDNEGQLGDRDVFICHSLFIDVANFTTTPFPFTAYPYAGMGFLLVENGHLVLNIVHNLFKLYHDGDVDANFVGEVKGNSPKDCSRHSVVLANKFGDTIGDMVGMESDLFGPIIAFIESVVSLMSLELDWKASLCEEPVMLLNFVLLECSLETIAKIKASNAICVEAFGLLWPGKTLPVNGKGLTGSGVVAKSCLPVLTLP</sequence>
<accession>A0AAD3SB98</accession>
<keyword evidence="11" id="KW-1185">Reference proteome</keyword>
<dbReference type="Pfam" id="PF03030">
    <property type="entry name" value="H_PPase"/>
    <property type="match status" value="1"/>
</dbReference>
<evidence type="ECO:0000256" key="7">
    <source>
        <dbReference type="ARBA" id="ARBA00022989"/>
    </source>
</evidence>
<keyword evidence="6" id="KW-1278">Translocase</keyword>
<keyword evidence="8" id="KW-0406">Ion transport</keyword>
<keyword evidence="4" id="KW-0812">Transmembrane</keyword>
<dbReference type="GO" id="GO:0005829">
    <property type="term" value="C:cytosol"/>
    <property type="evidence" value="ECO:0007669"/>
    <property type="project" value="TreeGrafter"/>
</dbReference>
<evidence type="ECO:0000313" key="10">
    <source>
        <dbReference type="EMBL" id="GMH07581.1"/>
    </source>
</evidence>
<dbReference type="EC" id="7.1.3.1" evidence="2"/>
<evidence type="ECO:0000256" key="1">
    <source>
        <dbReference type="ARBA" id="ARBA00004127"/>
    </source>
</evidence>
<evidence type="ECO:0000256" key="2">
    <source>
        <dbReference type="ARBA" id="ARBA00013242"/>
    </source>
</evidence>
<evidence type="ECO:0000256" key="3">
    <source>
        <dbReference type="ARBA" id="ARBA00022448"/>
    </source>
</evidence>
<dbReference type="InterPro" id="IPR019538">
    <property type="entry name" value="PSMD5"/>
</dbReference>
<keyword evidence="9" id="KW-0472">Membrane</keyword>
<dbReference type="Proteomes" id="UP001279734">
    <property type="component" value="Unassembled WGS sequence"/>
</dbReference>
<proteinExistence type="predicted"/>
<dbReference type="GO" id="GO:0043248">
    <property type="term" value="P:proteasome assembly"/>
    <property type="evidence" value="ECO:0007669"/>
    <property type="project" value="InterPro"/>
</dbReference>
<evidence type="ECO:0000256" key="4">
    <source>
        <dbReference type="ARBA" id="ARBA00022692"/>
    </source>
</evidence>
<evidence type="ECO:0000256" key="6">
    <source>
        <dbReference type="ARBA" id="ARBA00022967"/>
    </source>
</evidence>
<evidence type="ECO:0000256" key="5">
    <source>
        <dbReference type="ARBA" id="ARBA00022842"/>
    </source>
</evidence>
<dbReference type="GO" id="GO:0012505">
    <property type="term" value="C:endomembrane system"/>
    <property type="evidence" value="ECO:0007669"/>
    <property type="project" value="UniProtKB-SubCell"/>
</dbReference>
<gene>
    <name evidence="10" type="ORF">Nepgr_009421</name>
</gene>
<name>A0AAD3SB98_NEPGR</name>
<organism evidence="10 11">
    <name type="scientific">Nepenthes gracilis</name>
    <name type="common">Slender pitcher plant</name>
    <dbReference type="NCBI Taxonomy" id="150966"/>
    <lineage>
        <taxon>Eukaryota</taxon>
        <taxon>Viridiplantae</taxon>
        <taxon>Streptophyta</taxon>
        <taxon>Embryophyta</taxon>
        <taxon>Tracheophyta</taxon>
        <taxon>Spermatophyta</taxon>
        <taxon>Magnoliopsida</taxon>
        <taxon>eudicotyledons</taxon>
        <taxon>Gunneridae</taxon>
        <taxon>Pentapetalae</taxon>
        <taxon>Caryophyllales</taxon>
        <taxon>Nepenthaceae</taxon>
        <taxon>Nepenthes</taxon>
    </lineage>
</organism>
<dbReference type="EMBL" id="BSYO01000007">
    <property type="protein sequence ID" value="GMH07581.1"/>
    <property type="molecule type" value="Genomic_DNA"/>
</dbReference>
<evidence type="ECO:0000313" key="11">
    <source>
        <dbReference type="Proteomes" id="UP001279734"/>
    </source>
</evidence>
<keyword evidence="7" id="KW-1133">Transmembrane helix</keyword>
<evidence type="ECO:0000256" key="9">
    <source>
        <dbReference type="ARBA" id="ARBA00023136"/>
    </source>
</evidence>
<dbReference type="GO" id="GO:0004427">
    <property type="term" value="F:inorganic diphosphate phosphatase activity"/>
    <property type="evidence" value="ECO:0007669"/>
    <property type="project" value="InterPro"/>
</dbReference>
<protein>
    <recommendedName>
        <fullName evidence="2">H(+)-exporting diphosphatase</fullName>
        <ecNumber evidence="2">7.1.3.1</ecNumber>
    </recommendedName>
</protein>
<comment type="subcellular location">
    <subcellularLocation>
        <location evidence="1">Endomembrane system</location>
        <topology evidence="1">Multi-pass membrane protein</topology>
    </subcellularLocation>
</comment>
<keyword evidence="5" id="KW-0460">Magnesium</keyword>
<keyword evidence="3" id="KW-0813">Transport</keyword>
<evidence type="ECO:0000256" key="8">
    <source>
        <dbReference type="ARBA" id="ARBA00023065"/>
    </source>
</evidence>
<dbReference type="PANTHER" id="PTHR13554:SF10">
    <property type="entry name" value="26S PROTEASOME NON-ATPASE REGULATORY SUBUNIT 5"/>
    <property type="match status" value="1"/>
</dbReference>
<dbReference type="GO" id="GO:0009678">
    <property type="term" value="F:diphosphate hydrolysis-driven proton transmembrane transporter activity"/>
    <property type="evidence" value="ECO:0007669"/>
    <property type="project" value="UniProtKB-EC"/>
</dbReference>